<accession>A0A7I8DLQ3</accession>
<reference evidence="1 2" key="1">
    <citation type="submission" date="2020-08" db="EMBL/GenBank/DDBJ databases">
        <title>Draft genome sequencing of an Anaerocolumna strain isolated from anoxic soil subjected to BSD treatment.</title>
        <authorList>
            <person name="Uek A."/>
            <person name="Tonouchi A."/>
        </authorList>
    </citation>
    <scope>NUCLEOTIDE SEQUENCE [LARGE SCALE GENOMIC DNA]</scope>
    <source>
        <strain evidence="1 2">CTTW</strain>
    </source>
</reference>
<gene>
    <name evidence="1" type="ORF">bsdcttw_12750</name>
</gene>
<organism evidence="1 2">
    <name type="scientific">Anaerocolumna chitinilytica</name>
    <dbReference type="NCBI Taxonomy" id="1727145"/>
    <lineage>
        <taxon>Bacteria</taxon>
        <taxon>Bacillati</taxon>
        <taxon>Bacillota</taxon>
        <taxon>Clostridia</taxon>
        <taxon>Lachnospirales</taxon>
        <taxon>Lachnospiraceae</taxon>
        <taxon>Anaerocolumna</taxon>
    </lineage>
</organism>
<reference evidence="1 2" key="2">
    <citation type="submission" date="2020-08" db="EMBL/GenBank/DDBJ databases">
        <authorList>
            <person name="Ueki A."/>
            <person name="Tonouchi A."/>
        </authorList>
    </citation>
    <scope>NUCLEOTIDE SEQUENCE [LARGE SCALE GENOMIC DNA]</scope>
    <source>
        <strain evidence="1 2">CTTW</strain>
    </source>
</reference>
<sequence>MYPIWQRIIVFAKKLLSVETQSKLGYTFKGYPNFTDIDFCIFERYLLIIADYYTVFFKYQPMIFIYERS</sequence>
<protein>
    <submittedName>
        <fullName evidence="1">Uncharacterized protein</fullName>
    </submittedName>
</protein>
<name>A0A7I8DLQ3_9FIRM</name>
<evidence type="ECO:0000313" key="2">
    <source>
        <dbReference type="Proteomes" id="UP000515703"/>
    </source>
</evidence>
<evidence type="ECO:0000313" key="1">
    <source>
        <dbReference type="EMBL" id="BCJ98234.1"/>
    </source>
</evidence>
<proteinExistence type="predicted"/>
<dbReference type="Proteomes" id="UP000515703">
    <property type="component" value="Chromosome"/>
</dbReference>
<dbReference type="AlphaFoldDB" id="A0A7I8DLQ3"/>
<dbReference type="EMBL" id="AP023368">
    <property type="protein sequence ID" value="BCJ98234.1"/>
    <property type="molecule type" value="Genomic_DNA"/>
</dbReference>
<keyword evidence="2" id="KW-1185">Reference proteome</keyword>
<dbReference type="KEGG" id="acht:bsdcttw_12750"/>